<evidence type="ECO:0000256" key="1">
    <source>
        <dbReference type="ARBA" id="ARBA00002397"/>
    </source>
</evidence>
<dbReference type="Pfam" id="PF05130">
    <property type="entry name" value="FlgN"/>
    <property type="match status" value="1"/>
</dbReference>
<dbReference type="GO" id="GO:0044780">
    <property type="term" value="P:bacterial-type flagellum assembly"/>
    <property type="evidence" value="ECO:0007669"/>
    <property type="project" value="InterPro"/>
</dbReference>
<comment type="similarity">
    <text evidence="2">Belongs to the FlgN family.</text>
</comment>
<evidence type="ECO:0000256" key="3">
    <source>
        <dbReference type="ARBA" id="ARBA00022795"/>
    </source>
</evidence>
<organism evidence="4 5">
    <name type="scientific">Candidatus Lambdaproteobacteria bacterium RIFOXYD2_FULL_56_26</name>
    <dbReference type="NCBI Taxonomy" id="1817773"/>
    <lineage>
        <taxon>Bacteria</taxon>
        <taxon>Pseudomonadati</taxon>
        <taxon>Pseudomonadota</taxon>
        <taxon>Candidatus Lambdaproteobacteria</taxon>
    </lineage>
</organism>
<dbReference type="Proteomes" id="UP000177583">
    <property type="component" value="Unassembled WGS sequence"/>
</dbReference>
<dbReference type="InterPro" id="IPR007809">
    <property type="entry name" value="FlgN-like"/>
</dbReference>
<dbReference type="AlphaFoldDB" id="A0A1F6H3K5"/>
<name>A0A1F6H3K5_9PROT</name>
<proteinExistence type="inferred from homology"/>
<gene>
    <name evidence="4" type="ORF">A2557_08320</name>
</gene>
<protein>
    <recommendedName>
        <fullName evidence="6">Flagellar biosynthesis protein FlgN</fullName>
    </recommendedName>
</protein>
<comment type="function">
    <text evidence="1">Required for the efficient initiation of filament assembly.</text>
</comment>
<dbReference type="InterPro" id="IPR036679">
    <property type="entry name" value="FlgN-like_sf"/>
</dbReference>
<dbReference type="EMBL" id="MFNF01000001">
    <property type="protein sequence ID" value="OGH04968.1"/>
    <property type="molecule type" value="Genomic_DNA"/>
</dbReference>
<evidence type="ECO:0000256" key="2">
    <source>
        <dbReference type="ARBA" id="ARBA00007703"/>
    </source>
</evidence>
<accession>A0A1F6H3K5</accession>
<comment type="caution">
    <text evidence="4">The sequence shown here is derived from an EMBL/GenBank/DDBJ whole genome shotgun (WGS) entry which is preliminary data.</text>
</comment>
<evidence type="ECO:0008006" key="6">
    <source>
        <dbReference type="Google" id="ProtNLM"/>
    </source>
</evidence>
<evidence type="ECO:0000313" key="5">
    <source>
        <dbReference type="Proteomes" id="UP000177583"/>
    </source>
</evidence>
<dbReference type="Gene3D" id="1.20.58.300">
    <property type="entry name" value="FlgN-like"/>
    <property type="match status" value="1"/>
</dbReference>
<sequence>MLHSVLEMESQLTPRSSLYDLEDLVNQRDRITQTIATLEEGRLKMVTAYLKEKGLEPGSNLEAVAHSAPPEIGLELRALKAELLSLVEPLTELAQHNARVGQARANCFDEVHKALHRGFKRQSTYSQFGMIQKPKGSVFLTRSV</sequence>
<dbReference type="SUPFAM" id="SSF140566">
    <property type="entry name" value="FlgN-like"/>
    <property type="match status" value="1"/>
</dbReference>
<evidence type="ECO:0000313" key="4">
    <source>
        <dbReference type="EMBL" id="OGH04968.1"/>
    </source>
</evidence>
<keyword evidence="3" id="KW-1005">Bacterial flagellum biogenesis</keyword>
<reference evidence="4 5" key="1">
    <citation type="journal article" date="2016" name="Nat. Commun.">
        <title>Thousands of microbial genomes shed light on interconnected biogeochemical processes in an aquifer system.</title>
        <authorList>
            <person name="Anantharaman K."/>
            <person name="Brown C.T."/>
            <person name="Hug L.A."/>
            <person name="Sharon I."/>
            <person name="Castelle C.J."/>
            <person name="Probst A.J."/>
            <person name="Thomas B.C."/>
            <person name="Singh A."/>
            <person name="Wilkins M.J."/>
            <person name="Karaoz U."/>
            <person name="Brodie E.L."/>
            <person name="Williams K.H."/>
            <person name="Hubbard S.S."/>
            <person name="Banfield J.F."/>
        </authorList>
    </citation>
    <scope>NUCLEOTIDE SEQUENCE [LARGE SCALE GENOMIC DNA]</scope>
</reference>